<keyword evidence="3" id="KW-1185">Reference proteome</keyword>
<gene>
    <name evidence="2" type="ORF">DES47_10461</name>
</gene>
<dbReference type="EMBL" id="SNXS01000004">
    <property type="protein sequence ID" value="TDP63779.1"/>
    <property type="molecule type" value="Genomic_DNA"/>
</dbReference>
<dbReference type="AlphaFoldDB" id="A0A4R6QKW7"/>
<proteinExistence type="predicted"/>
<comment type="caution">
    <text evidence="2">The sequence shown here is derived from an EMBL/GenBank/DDBJ whole genome shotgun (WGS) entry which is preliminary data.</text>
</comment>
<evidence type="ECO:0000313" key="3">
    <source>
        <dbReference type="Proteomes" id="UP000295361"/>
    </source>
</evidence>
<feature type="region of interest" description="Disordered" evidence="1">
    <location>
        <begin position="1"/>
        <end position="46"/>
    </location>
</feature>
<sequence length="46" mass="4936">MAKGQQKTNKEAKKPKKDSSPPKPISAGAVMPTITTVVADRSKKKK</sequence>
<evidence type="ECO:0000256" key="1">
    <source>
        <dbReference type="SAM" id="MobiDB-lite"/>
    </source>
</evidence>
<evidence type="ECO:0000313" key="2">
    <source>
        <dbReference type="EMBL" id="TDP63779.1"/>
    </source>
</evidence>
<protein>
    <submittedName>
        <fullName evidence="2">Uncharacterized protein</fullName>
    </submittedName>
</protein>
<dbReference type="RefSeq" id="WP_166652022.1">
    <property type="nucleotide sequence ID" value="NZ_SNXS01000004.1"/>
</dbReference>
<dbReference type="InParanoid" id="A0A4R6QKW7"/>
<dbReference type="Proteomes" id="UP000295361">
    <property type="component" value="Unassembled WGS sequence"/>
</dbReference>
<reference evidence="2 3" key="1">
    <citation type="submission" date="2019-03" db="EMBL/GenBank/DDBJ databases">
        <title>Genomic Encyclopedia of Type Strains, Phase IV (KMG-IV): sequencing the most valuable type-strain genomes for metagenomic binning, comparative biology and taxonomic classification.</title>
        <authorList>
            <person name="Goeker M."/>
        </authorList>
    </citation>
    <scope>NUCLEOTIDE SEQUENCE [LARGE SCALE GENOMIC DNA]</scope>
    <source>
        <strain evidence="2 3">DSM 16998</strain>
    </source>
</reference>
<feature type="compositionally biased region" description="Basic and acidic residues" evidence="1">
    <location>
        <begin position="8"/>
        <end position="20"/>
    </location>
</feature>
<accession>A0A4R6QKW7</accession>
<name>A0A4R6QKW7_9BURK</name>
<organism evidence="2 3">
    <name type="scientific">Roseateles toxinivorans</name>
    <dbReference type="NCBI Taxonomy" id="270368"/>
    <lineage>
        <taxon>Bacteria</taxon>
        <taxon>Pseudomonadati</taxon>
        <taxon>Pseudomonadota</taxon>
        <taxon>Betaproteobacteria</taxon>
        <taxon>Burkholderiales</taxon>
        <taxon>Sphaerotilaceae</taxon>
        <taxon>Roseateles</taxon>
    </lineage>
</organism>